<protein>
    <submittedName>
        <fullName evidence="2">Uncharacterized protein</fullName>
    </submittedName>
</protein>
<comment type="caution">
    <text evidence="2">The sequence shown here is derived from an EMBL/GenBank/DDBJ whole genome shotgun (WGS) entry which is preliminary data.</text>
</comment>
<dbReference type="InterPro" id="IPR034998">
    <property type="entry name" value="ANKLE1"/>
</dbReference>
<dbReference type="EMBL" id="JBFDAA010000013">
    <property type="protein sequence ID" value="KAL1122746.1"/>
    <property type="molecule type" value="Genomic_DNA"/>
</dbReference>
<feature type="region of interest" description="Disordered" evidence="1">
    <location>
        <begin position="749"/>
        <end position="789"/>
    </location>
</feature>
<evidence type="ECO:0000256" key="1">
    <source>
        <dbReference type="SAM" id="MobiDB-lite"/>
    </source>
</evidence>
<feature type="compositionally biased region" description="Polar residues" evidence="1">
    <location>
        <begin position="960"/>
        <end position="977"/>
    </location>
</feature>
<evidence type="ECO:0000313" key="3">
    <source>
        <dbReference type="Proteomes" id="UP001558652"/>
    </source>
</evidence>
<dbReference type="Pfam" id="PF22945">
    <property type="entry name" value="LEM-3_GIY-YIG"/>
    <property type="match status" value="1"/>
</dbReference>
<organism evidence="2 3">
    <name type="scientific">Ranatra chinensis</name>
    <dbReference type="NCBI Taxonomy" id="642074"/>
    <lineage>
        <taxon>Eukaryota</taxon>
        <taxon>Metazoa</taxon>
        <taxon>Ecdysozoa</taxon>
        <taxon>Arthropoda</taxon>
        <taxon>Hexapoda</taxon>
        <taxon>Insecta</taxon>
        <taxon>Pterygota</taxon>
        <taxon>Neoptera</taxon>
        <taxon>Paraneoptera</taxon>
        <taxon>Hemiptera</taxon>
        <taxon>Heteroptera</taxon>
        <taxon>Panheteroptera</taxon>
        <taxon>Nepomorpha</taxon>
        <taxon>Nepidae</taxon>
        <taxon>Ranatrinae</taxon>
        <taxon>Ranatra</taxon>
    </lineage>
</organism>
<dbReference type="PANTHER" id="PTHR46427">
    <property type="entry name" value="ANKYRIN REPEAT AND LEM DOMAIN-CONTAINING PROTEIN 1"/>
    <property type="match status" value="1"/>
</dbReference>
<feature type="region of interest" description="Disordered" evidence="1">
    <location>
        <begin position="956"/>
        <end position="995"/>
    </location>
</feature>
<feature type="region of interest" description="Disordered" evidence="1">
    <location>
        <begin position="1281"/>
        <end position="1302"/>
    </location>
</feature>
<dbReference type="Gene3D" id="1.25.40.20">
    <property type="entry name" value="Ankyrin repeat-containing domain"/>
    <property type="match status" value="1"/>
</dbReference>
<dbReference type="Proteomes" id="UP001558652">
    <property type="component" value="Unassembled WGS sequence"/>
</dbReference>
<sequence>MGSEKEDKLAEGLIVAFADHNVPEALHLLWCLGADPNRVVSPRGVAGIHAAAALPKEATPALAACLAKGANPNLLAGDLDTITPTIVSVLWDRPEALQLLLEWGGNPEIRDNQGKSAYDYAVAGSACANVLRVHKAHNATQIGYRGQGKSCGDVIQKRCLRGQTPVISRYPKPEIKKPGDVKNVGIKRAEITPKVNRTLKVDKPRQTPRSTKFPNNCEGKCSLQDITSSEGTESFTICMRQPQNKHLVRNEKYQNRNCQGLNGCKSNSPQVKIGVGNMAHKSKDKTRKARCIESKVPIVCNKYSGRNKRNQHQPISEECGYSAGVQTGTLNHVSTSGEPHRDNRIRLDCQRDGTGDWGLPPKINEVLDDFSAENEFPEDTFKELETAQLRDCKIHKFQPLTCAHNCPLHQYMHSEKLRNDKGAGYCMNLNFVSSGNKKMLNRKLNHEPCSQFKNFSPCHYTSGHVAEMQHCFDHPQNIRYCCYVPGFENSHPLNTCCTCQGHWYPFNQNLHSGRLPYENILGDRCCNHSRQLNPKPKYQPEALPHGICCRSMKPNAKSPLSTDNESLNSDCMCNTKDVGKGKVEFHYLEESPSDVESWKTGKEESYISNLTSIGSVSYQQPACGDEGNSGVAETDVQISSSRRYSQLFRCREPGREMEGGHKSSDFIISQHSPPKIVINSYQDMESKNYAPLGNTSAVPDKIDECQTSDILINNNCRDVFDCFGLAEQINDIENKVADEPKYRGITEAARSIAGQNCSKSPKENREKEPKSNSPSIGEGGPIPVGNTEMCSSNYNSAQCSFESSTFGRDAEIFKDADENEHRVVGQSEDSERKTRRRLTFIRELAIDESISKTGKDLKEGQGSILDSSIPAEGFGRLENCSRNIETIDTGVIRDLDKKGSTNNLFTEDEEVEQNNGDIYSTPYCENLTDLEQWKRLSFSSSVEAIRGKWRNKGFFRSPVNEPTTESTSGKLEPNTVSEEGLQSGPEGMSGCGEDADINLEKTSEEQQRLSDDFQLRNRKRRLWSASLMSDIDSDVEAIQLCSPNVVNDSYVVSTAGVNSVGGDPDIEEKSIQATNTSPVILKTYQSGNKASPPFVGLRSNKTFTEGITYKENMFCSVESTANLELKLSGVIIPKDGYQGGTSFNMRCQNSIKPSDMNSPGGDQVGRNPIDTVGVDQSLDCQTHKIQSAPESNLHEDENAEEPFVVLEALPAVASQTNDQVISLDHPQKGKEQANETKFLLGQKDEQNIVLDDLLESQNCKEKNDGWSDESSFSLHYVRTSNQKIESRRDGGSDKAGGSYDSDNLKHDLLDRGVECGPITKTTKHIYVNLAKKMSTQPAGGDMSVVQPRTGKVLSVSAELRMTLGPRGSEYIGKWAHLERQMIRGFEKVKNQRLGGKAFFIYLLLEPPPTGGVTWDDFIRTIFYVGKGKSGRPRCHLHEAIKDNTKESDKVRRIRGIWARGDGITCVQAFHDITPNEAFTREAAIIDALTDTSAGSKHLTNAKRGEYHGLVATWCLRDKCRLGTVLLDRCLRIYTAEGQRQIYPHDL</sequence>
<accession>A0ABD0Y5P8</accession>
<name>A0ABD0Y5P8_9HEMI</name>
<dbReference type="InterPro" id="IPR036770">
    <property type="entry name" value="Ankyrin_rpt-contain_sf"/>
</dbReference>
<dbReference type="PANTHER" id="PTHR46427:SF1">
    <property type="entry name" value="ANKYRIN REPEAT AND LEM DOMAIN-CONTAINING PROTEIN 1"/>
    <property type="match status" value="1"/>
</dbReference>
<dbReference type="SUPFAM" id="SSF48403">
    <property type="entry name" value="Ankyrin repeat"/>
    <property type="match status" value="1"/>
</dbReference>
<feature type="compositionally biased region" description="Basic and acidic residues" evidence="1">
    <location>
        <begin position="760"/>
        <end position="770"/>
    </location>
</feature>
<proteinExistence type="predicted"/>
<reference evidence="2 3" key="1">
    <citation type="submission" date="2024-07" db="EMBL/GenBank/DDBJ databases">
        <title>Chromosome-level genome assembly of the water stick insect Ranatra chinensis (Heteroptera: Nepidae).</title>
        <authorList>
            <person name="Liu X."/>
        </authorList>
    </citation>
    <scope>NUCLEOTIDE SEQUENCE [LARGE SCALE GENOMIC DNA]</scope>
    <source>
        <strain evidence="2">Cailab_2021Rc</strain>
        <tissue evidence="2">Muscle</tissue>
    </source>
</reference>
<keyword evidence="3" id="KW-1185">Reference proteome</keyword>
<evidence type="ECO:0000313" key="2">
    <source>
        <dbReference type="EMBL" id="KAL1122746.1"/>
    </source>
</evidence>
<gene>
    <name evidence="2" type="ORF">AAG570_003073</name>
</gene>